<keyword evidence="2" id="KW-1185">Reference proteome</keyword>
<reference evidence="1" key="2">
    <citation type="submission" date="2018-03" db="EMBL/GenBank/DDBJ databases">
        <title>The Triticum urartu genome reveals the dynamic nature of wheat genome evolution.</title>
        <authorList>
            <person name="Ling H."/>
            <person name="Ma B."/>
            <person name="Shi X."/>
            <person name="Liu H."/>
            <person name="Dong L."/>
            <person name="Sun H."/>
            <person name="Cao Y."/>
            <person name="Gao Q."/>
            <person name="Zheng S."/>
            <person name="Li Y."/>
            <person name="Yu Y."/>
            <person name="Du H."/>
            <person name="Qi M."/>
            <person name="Li Y."/>
            <person name="Yu H."/>
            <person name="Cui Y."/>
            <person name="Wang N."/>
            <person name="Chen C."/>
            <person name="Wu H."/>
            <person name="Zhao Y."/>
            <person name="Zhang J."/>
            <person name="Li Y."/>
            <person name="Zhou W."/>
            <person name="Zhang B."/>
            <person name="Hu W."/>
            <person name="Eijk M."/>
            <person name="Tang J."/>
            <person name="Witsenboer H."/>
            <person name="Zhao S."/>
            <person name="Li Z."/>
            <person name="Zhang A."/>
            <person name="Wang D."/>
            <person name="Liang C."/>
        </authorList>
    </citation>
    <scope>NUCLEOTIDE SEQUENCE [LARGE SCALE GENOMIC DNA]</scope>
    <source>
        <strain evidence="1">cv. G1812</strain>
    </source>
</reference>
<dbReference type="AlphaFoldDB" id="A0A8R7P5I0"/>
<name>A0A8R7P5I0_TRIUA</name>
<dbReference type="Proteomes" id="UP000015106">
    <property type="component" value="Chromosome 1"/>
</dbReference>
<dbReference type="Gramene" id="TuG1812G0100004111.01.T01">
    <property type="protein sequence ID" value="TuG1812G0100004111.01.T01"/>
    <property type="gene ID" value="TuG1812G0100004111.01"/>
</dbReference>
<protein>
    <submittedName>
        <fullName evidence="1">Uncharacterized protein</fullName>
    </submittedName>
</protein>
<organism evidence="1 2">
    <name type="scientific">Triticum urartu</name>
    <name type="common">Red wild einkorn</name>
    <name type="synonym">Crithodium urartu</name>
    <dbReference type="NCBI Taxonomy" id="4572"/>
    <lineage>
        <taxon>Eukaryota</taxon>
        <taxon>Viridiplantae</taxon>
        <taxon>Streptophyta</taxon>
        <taxon>Embryophyta</taxon>
        <taxon>Tracheophyta</taxon>
        <taxon>Spermatophyta</taxon>
        <taxon>Magnoliopsida</taxon>
        <taxon>Liliopsida</taxon>
        <taxon>Poales</taxon>
        <taxon>Poaceae</taxon>
        <taxon>BOP clade</taxon>
        <taxon>Pooideae</taxon>
        <taxon>Triticodae</taxon>
        <taxon>Triticeae</taxon>
        <taxon>Triticinae</taxon>
        <taxon>Triticum</taxon>
    </lineage>
</organism>
<evidence type="ECO:0000313" key="1">
    <source>
        <dbReference type="EnsemblPlants" id="TuG1812G0100004111.01.T01"/>
    </source>
</evidence>
<dbReference type="EnsemblPlants" id="TuG1812G0100004111.01.T01">
    <property type="protein sequence ID" value="TuG1812G0100004111.01.T01"/>
    <property type="gene ID" value="TuG1812G0100004111.01"/>
</dbReference>
<evidence type="ECO:0000313" key="2">
    <source>
        <dbReference type="Proteomes" id="UP000015106"/>
    </source>
</evidence>
<reference evidence="2" key="1">
    <citation type="journal article" date="2013" name="Nature">
        <title>Draft genome of the wheat A-genome progenitor Triticum urartu.</title>
        <authorList>
            <person name="Ling H.Q."/>
            <person name="Zhao S."/>
            <person name="Liu D."/>
            <person name="Wang J."/>
            <person name="Sun H."/>
            <person name="Zhang C."/>
            <person name="Fan H."/>
            <person name="Li D."/>
            <person name="Dong L."/>
            <person name="Tao Y."/>
            <person name="Gao C."/>
            <person name="Wu H."/>
            <person name="Li Y."/>
            <person name="Cui Y."/>
            <person name="Guo X."/>
            <person name="Zheng S."/>
            <person name="Wang B."/>
            <person name="Yu K."/>
            <person name="Liang Q."/>
            <person name="Yang W."/>
            <person name="Lou X."/>
            <person name="Chen J."/>
            <person name="Feng M."/>
            <person name="Jian J."/>
            <person name="Zhang X."/>
            <person name="Luo G."/>
            <person name="Jiang Y."/>
            <person name="Liu J."/>
            <person name="Wang Z."/>
            <person name="Sha Y."/>
            <person name="Zhang B."/>
            <person name="Wu H."/>
            <person name="Tang D."/>
            <person name="Shen Q."/>
            <person name="Xue P."/>
            <person name="Zou S."/>
            <person name="Wang X."/>
            <person name="Liu X."/>
            <person name="Wang F."/>
            <person name="Yang Y."/>
            <person name="An X."/>
            <person name="Dong Z."/>
            <person name="Zhang K."/>
            <person name="Zhang X."/>
            <person name="Luo M.C."/>
            <person name="Dvorak J."/>
            <person name="Tong Y."/>
            <person name="Wang J."/>
            <person name="Yang H."/>
            <person name="Li Z."/>
            <person name="Wang D."/>
            <person name="Zhang A."/>
            <person name="Wang J."/>
        </authorList>
    </citation>
    <scope>NUCLEOTIDE SEQUENCE</scope>
    <source>
        <strain evidence="2">cv. G1812</strain>
    </source>
</reference>
<proteinExistence type="predicted"/>
<sequence length="99" mass="11062">MDKHIVSVNTIVNLLSRSYKILGILSSRYGFKGSKIISFMPSAMLWRTSGRHLHFITSHLFICRGSSNGGLQGSFLFWFGNPPALQMLVLLITENSFIG</sequence>
<reference evidence="1" key="3">
    <citation type="submission" date="2022-06" db="UniProtKB">
        <authorList>
            <consortium name="EnsemblPlants"/>
        </authorList>
    </citation>
    <scope>IDENTIFICATION</scope>
</reference>
<accession>A0A8R7P5I0</accession>